<evidence type="ECO:0000256" key="1">
    <source>
        <dbReference type="SAM" id="Phobius"/>
    </source>
</evidence>
<keyword evidence="1" id="KW-0812">Transmembrane</keyword>
<keyword evidence="1" id="KW-0472">Membrane</keyword>
<keyword evidence="1" id="KW-1133">Transmembrane helix</keyword>
<evidence type="ECO:0000313" key="2">
    <source>
        <dbReference type="EMBL" id="KAG8363795.1"/>
    </source>
</evidence>
<accession>A0AAV6W9X0</accession>
<dbReference type="EMBL" id="WHWC01000019">
    <property type="protein sequence ID" value="KAG8363795.1"/>
    <property type="molecule type" value="Genomic_DNA"/>
</dbReference>
<evidence type="ECO:0000313" key="3">
    <source>
        <dbReference type="Proteomes" id="UP000826271"/>
    </source>
</evidence>
<comment type="caution">
    <text evidence="2">The sequence shown here is derived from an EMBL/GenBank/DDBJ whole genome shotgun (WGS) entry which is preliminary data.</text>
</comment>
<sequence length="191" mass="22073">MDMVANSMKGERKSGEIKIGLITFYMLLSMKYPELKPHISELAQFIAKDLDLNASQVDEYQLLIWFNCGISRLEKMDFFSIIGFQELTTIYFWQDIISRLTENRVHLPDSFGSYKLFEWNIEPPPERFVDNLLLLDVVGPYLLGYSSAISCYVCIWSIIIWGMAYLEEGTIASYNPVDSVVTEQELQPLQN</sequence>
<proteinExistence type="predicted"/>
<keyword evidence="3" id="KW-1185">Reference proteome</keyword>
<dbReference type="Proteomes" id="UP000826271">
    <property type="component" value="Unassembled WGS sequence"/>
</dbReference>
<feature type="transmembrane region" description="Helical" evidence="1">
    <location>
        <begin position="142"/>
        <end position="166"/>
    </location>
</feature>
<reference evidence="2" key="1">
    <citation type="submission" date="2019-10" db="EMBL/GenBank/DDBJ databases">
        <authorList>
            <person name="Zhang R."/>
            <person name="Pan Y."/>
            <person name="Wang J."/>
            <person name="Ma R."/>
            <person name="Yu S."/>
        </authorList>
    </citation>
    <scope>NUCLEOTIDE SEQUENCE</scope>
    <source>
        <strain evidence="2">LA-IB0</strain>
        <tissue evidence="2">Leaf</tissue>
    </source>
</reference>
<gene>
    <name evidence="2" type="ORF">BUALT_Bualt19G0059500</name>
</gene>
<organism evidence="2 3">
    <name type="scientific">Buddleja alternifolia</name>
    <dbReference type="NCBI Taxonomy" id="168488"/>
    <lineage>
        <taxon>Eukaryota</taxon>
        <taxon>Viridiplantae</taxon>
        <taxon>Streptophyta</taxon>
        <taxon>Embryophyta</taxon>
        <taxon>Tracheophyta</taxon>
        <taxon>Spermatophyta</taxon>
        <taxon>Magnoliopsida</taxon>
        <taxon>eudicotyledons</taxon>
        <taxon>Gunneridae</taxon>
        <taxon>Pentapetalae</taxon>
        <taxon>asterids</taxon>
        <taxon>lamiids</taxon>
        <taxon>Lamiales</taxon>
        <taxon>Scrophulariaceae</taxon>
        <taxon>Buddlejeae</taxon>
        <taxon>Buddleja</taxon>
    </lineage>
</organism>
<dbReference type="AlphaFoldDB" id="A0AAV6W9X0"/>
<name>A0AAV6W9X0_9LAMI</name>
<protein>
    <submittedName>
        <fullName evidence="2">Uncharacterized protein</fullName>
    </submittedName>
</protein>